<sequence length="114" mass="12575">MKRTNTKSVTEATTKTTPAKTEKVTEKATKTTKKAATKKGAVKKEVAETVFVQYAGQEYDINEIKAAVKKAWTEETDKKESDITEIQIYVKPEEAAAYYVVNGEVAEGGNKILL</sequence>
<evidence type="ECO:0008006" key="3">
    <source>
        <dbReference type="Google" id="ProtNLM"/>
    </source>
</evidence>
<accession>A0A6N2V1F6</accession>
<feature type="region of interest" description="Disordered" evidence="1">
    <location>
        <begin position="1"/>
        <end position="31"/>
    </location>
</feature>
<dbReference type="RefSeq" id="WP_009246154.1">
    <property type="nucleotide sequence ID" value="NZ_CACRSY010000014.1"/>
</dbReference>
<feature type="compositionally biased region" description="Low complexity" evidence="1">
    <location>
        <begin position="1"/>
        <end position="19"/>
    </location>
</feature>
<dbReference type="InterPro" id="IPR046313">
    <property type="entry name" value="DUF6465"/>
</dbReference>
<evidence type="ECO:0000256" key="1">
    <source>
        <dbReference type="SAM" id="MobiDB-lite"/>
    </source>
</evidence>
<evidence type="ECO:0000313" key="2">
    <source>
        <dbReference type="EMBL" id="VYT23303.1"/>
    </source>
</evidence>
<dbReference type="EMBL" id="CACRSY010000014">
    <property type="protein sequence ID" value="VYT23303.1"/>
    <property type="molecule type" value="Genomic_DNA"/>
</dbReference>
<gene>
    <name evidence="2" type="ORF">BHLFYP23_00757</name>
</gene>
<feature type="compositionally biased region" description="Basic and acidic residues" evidence="1">
    <location>
        <begin position="20"/>
        <end position="29"/>
    </location>
</feature>
<dbReference type="Pfam" id="PF20069">
    <property type="entry name" value="DUF6465"/>
    <property type="match status" value="1"/>
</dbReference>
<organism evidence="2">
    <name type="scientific">Blautia hansenii</name>
    <name type="common">Ruminococcus hansenii</name>
    <dbReference type="NCBI Taxonomy" id="1322"/>
    <lineage>
        <taxon>Bacteria</taxon>
        <taxon>Bacillati</taxon>
        <taxon>Bacillota</taxon>
        <taxon>Clostridia</taxon>
        <taxon>Lachnospirales</taxon>
        <taxon>Lachnospiraceae</taxon>
        <taxon>Blautia</taxon>
    </lineage>
</organism>
<proteinExistence type="predicted"/>
<dbReference type="AlphaFoldDB" id="A0A6N2V1F6"/>
<protein>
    <recommendedName>
        <fullName evidence="3">Histone H1-like nucleoprotein HC2</fullName>
    </recommendedName>
</protein>
<reference evidence="2" key="1">
    <citation type="submission" date="2019-11" db="EMBL/GenBank/DDBJ databases">
        <authorList>
            <person name="Feng L."/>
        </authorList>
    </citation>
    <scope>NUCLEOTIDE SEQUENCE</scope>
    <source>
        <strain evidence="2">BhanseniiLFYP23</strain>
    </source>
</reference>
<name>A0A6N2V1F6_BLAHA</name>